<protein>
    <recommendedName>
        <fullName evidence="3">DUF4259 domain-containing protein</fullName>
    </recommendedName>
</protein>
<evidence type="ECO:0008006" key="3">
    <source>
        <dbReference type="Google" id="ProtNLM"/>
    </source>
</evidence>
<keyword evidence="2" id="KW-1185">Reference proteome</keyword>
<comment type="caution">
    <text evidence="1">The sequence shown here is derived from an EMBL/GenBank/DDBJ whole genome shotgun (WGS) entry which is preliminary data.</text>
</comment>
<evidence type="ECO:0000313" key="1">
    <source>
        <dbReference type="EMBL" id="MBK5897562.1"/>
    </source>
</evidence>
<reference evidence="1 2" key="1">
    <citation type="submission" date="2021-01" db="EMBL/GenBank/DDBJ databases">
        <title>Isolation and description of Catonella massiliensis sp. nov., a novel Catonella species, isolated from a stable periodontitis subject.</title>
        <authorList>
            <person name="Antezack A."/>
            <person name="Boxberger M."/>
            <person name="La Scola B."/>
            <person name="Monnet-Corti V."/>
        </authorList>
    </citation>
    <scope>NUCLEOTIDE SEQUENCE [LARGE SCALE GENOMIC DNA]</scope>
    <source>
        <strain evidence="1 2">Marseille-Q4567</strain>
    </source>
</reference>
<sequence>MGTWSAAIFGNDTSCDIKDEFFERFNAGEEPEDIKNELLPAEEDDDRYDVLFSLAHCLWEVGELKEDLLNEVNEAIQSGKDLEVARELGADDKFLKKRSDNLNKFLDKISVPKKKPKKRVAPPVPVESKYKNGAVMVFKYEDGMWGALIAINGHFFDKETIYKYIQTTVKTMEKPTMDDVRRSYIIDANFHNRERNSFPLRNPMFYYAFDNCIAQYLTTRETKKFEAYNDSFFEIIGYLSDWGDCSGGTHKAFDYSVKTAEEFKTYAAWILTNAYNRDIRAHTDMTVDEIDKEFIERLR</sequence>
<evidence type="ECO:0000313" key="2">
    <source>
        <dbReference type="Proteomes" id="UP000604730"/>
    </source>
</evidence>
<accession>A0ABS1J0A2</accession>
<organism evidence="1 2">
    <name type="scientific">Catonella massiliensis</name>
    <dbReference type="NCBI Taxonomy" id="2799636"/>
    <lineage>
        <taxon>Bacteria</taxon>
        <taxon>Bacillati</taxon>
        <taxon>Bacillota</taxon>
        <taxon>Clostridia</taxon>
        <taxon>Lachnospirales</taxon>
        <taxon>Lachnospiraceae</taxon>
        <taxon>Catonella</taxon>
    </lineage>
</organism>
<dbReference type="RefSeq" id="WP_208429037.1">
    <property type="nucleotide sequence ID" value="NZ_JAEPRJ010000001.1"/>
</dbReference>
<gene>
    <name evidence="1" type="ORF">JJN12_07195</name>
</gene>
<proteinExistence type="predicted"/>
<dbReference type="Proteomes" id="UP000604730">
    <property type="component" value="Unassembled WGS sequence"/>
</dbReference>
<name>A0ABS1J0A2_9FIRM</name>
<dbReference type="EMBL" id="JAEPRJ010000001">
    <property type="protein sequence ID" value="MBK5897562.1"/>
    <property type="molecule type" value="Genomic_DNA"/>
</dbReference>